<comment type="subcellular location">
    <subcellularLocation>
        <location evidence="1">Cytoplasm</location>
    </subcellularLocation>
</comment>
<feature type="repeat" description="WD" evidence="3">
    <location>
        <begin position="107"/>
        <end position="138"/>
    </location>
</feature>
<dbReference type="GeneID" id="17252071"/>
<dbReference type="GO" id="GO:0034709">
    <property type="term" value="C:methylosome"/>
    <property type="evidence" value="ECO:0007669"/>
    <property type="project" value="TreeGrafter"/>
</dbReference>
<name>A0A0D3I3X2_EMIH1</name>
<proteinExistence type="predicted"/>
<evidence type="ECO:0000313" key="4">
    <source>
        <dbReference type="EnsemblProtists" id="EOD05957"/>
    </source>
</evidence>
<reference evidence="5" key="1">
    <citation type="journal article" date="2013" name="Nature">
        <title>Pan genome of the phytoplankton Emiliania underpins its global distribution.</title>
        <authorList>
            <person name="Read B.A."/>
            <person name="Kegel J."/>
            <person name="Klute M.J."/>
            <person name="Kuo A."/>
            <person name="Lefebvre S.C."/>
            <person name="Maumus F."/>
            <person name="Mayer C."/>
            <person name="Miller J."/>
            <person name="Monier A."/>
            <person name="Salamov A."/>
            <person name="Young J."/>
            <person name="Aguilar M."/>
            <person name="Claverie J.M."/>
            <person name="Frickenhaus S."/>
            <person name="Gonzalez K."/>
            <person name="Herman E.K."/>
            <person name="Lin Y.C."/>
            <person name="Napier J."/>
            <person name="Ogata H."/>
            <person name="Sarno A.F."/>
            <person name="Shmutz J."/>
            <person name="Schroeder D."/>
            <person name="de Vargas C."/>
            <person name="Verret F."/>
            <person name="von Dassow P."/>
            <person name="Valentin K."/>
            <person name="Van de Peer Y."/>
            <person name="Wheeler G."/>
            <person name="Dacks J.B."/>
            <person name="Delwiche C.F."/>
            <person name="Dyhrman S.T."/>
            <person name="Glockner G."/>
            <person name="John U."/>
            <person name="Richards T."/>
            <person name="Worden A.Z."/>
            <person name="Zhang X."/>
            <person name="Grigoriev I.V."/>
            <person name="Allen A.E."/>
            <person name="Bidle K."/>
            <person name="Borodovsky M."/>
            <person name="Bowler C."/>
            <person name="Brownlee C."/>
            <person name="Cock J.M."/>
            <person name="Elias M."/>
            <person name="Gladyshev V.N."/>
            <person name="Groth M."/>
            <person name="Guda C."/>
            <person name="Hadaegh A."/>
            <person name="Iglesias-Rodriguez M.D."/>
            <person name="Jenkins J."/>
            <person name="Jones B.M."/>
            <person name="Lawson T."/>
            <person name="Leese F."/>
            <person name="Lindquist E."/>
            <person name="Lobanov A."/>
            <person name="Lomsadze A."/>
            <person name="Malik S.B."/>
            <person name="Marsh M.E."/>
            <person name="Mackinder L."/>
            <person name="Mock T."/>
            <person name="Mueller-Roeber B."/>
            <person name="Pagarete A."/>
            <person name="Parker M."/>
            <person name="Probert I."/>
            <person name="Quesneville H."/>
            <person name="Raines C."/>
            <person name="Rensing S.A."/>
            <person name="Riano-Pachon D.M."/>
            <person name="Richier S."/>
            <person name="Rokitta S."/>
            <person name="Shiraiwa Y."/>
            <person name="Soanes D.M."/>
            <person name="van der Giezen M."/>
            <person name="Wahlund T.M."/>
            <person name="Williams B."/>
            <person name="Wilson W."/>
            <person name="Wolfe G."/>
            <person name="Wurch L.L."/>
        </authorList>
    </citation>
    <scope>NUCLEOTIDE SEQUENCE</scope>
</reference>
<dbReference type="PROSITE" id="PS50294">
    <property type="entry name" value="WD_REPEATS_REGION"/>
    <property type="match status" value="1"/>
</dbReference>
<evidence type="ECO:0000256" key="2">
    <source>
        <dbReference type="ARBA" id="ARBA00022490"/>
    </source>
</evidence>
<protein>
    <submittedName>
        <fullName evidence="4">Uncharacterized protein</fullName>
    </submittedName>
</protein>
<dbReference type="PANTHER" id="PTHR46853:SF1">
    <property type="entry name" value="METHYLOSOME PROTEIN 50"/>
    <property type="match status" value="1"/>
</dbReference>
<dbReference type="InterPro" id="IPR001680">
    <property type="entry name" value="WD40_rpt"/>
</dbReference>
<evidence type="ECO:0000313" key="5">
    <source>
        <dbReference type="Proteomes" id="UP000013827"/>
    </source>
</evidence>
<dbReference type="InterPro" id="IPR036322">
    <property type="entry name" value="WD40_repeat_dom_sf"/>
</dbReference>
<evidence type="ECO:0000256" key="3">
    <source>
        <dbReference type="PROSITE-ProRule" id="PRU00221"/>
    </source>
</evidence>
<dbReference type="HOGENOM" id="CLU_974658_0_0_1"/>
<organism evidence="4 5">
    <name type="scientific">Emiliania huxleyi (strain CCMP1516)</name>
    <dbReference type="NCBI Taxonomy" id="280463"/>
    <lineage>
        <taxon>Eukaryota</taxon>
        <taxon>Haptista</taxon>
        <taxon>Haptophyta</taxon>
        <taxon>Prymnesiophyceae</taxon>
        <taxon>Isochrysidales</taxon>
        <taxon>Noelaerhabdaceae</taxon>
        <taxon>Emiliania</taxon>
    </lineage>
</organism>
<keyword evidence="2" id="KW-0963">Cytoplasm</keyword>
<dbReference type="Pfam" id="PF00400">
    <property type="entry name" value="WD40"/>
    <property type="match status" value="1"/>
</dbReference>
<dbReference type="PROSITE" id="PS50082">
    <property type="entry name" value="WD_REPEATS_2"/>
    <property type="match status" value="1"/>
</dbReference>
<evidence type="ECO:0000256" key="1">
    <source>
        <dbReference type="ARBA" id="ARBA00004496"/>
    </source>
</evidence>
<sequence>MSELLNTKHQHIESLDVAPDGLVALATSSLTGEVWDGRLVVLRCAADAARAEVIASVETEVGNAAVAWAGSGLVASGDDAGNVTVWRFGTGAAGAAADEERLPVAVYSEHDQAVTCVACAPGGARLASGSADGTVRVWACGAAAQAERCLQHKPAEPWLECGVAAAAWLSAELLSTCDEEGKVRLWDLRVPAAVRAVAREGCGSGCLAPLDETSLASGTRAGDVVKPPPQPRSLSLVDLSTLAARPVPAAHSDVVSGVGWLPPSDGAHASLLSCGWDKRLVATEVQ</sequence>
<dbReference type="eggNOG" id="KOG0284">
    <property type="taxonomic scope" value="Eukaryota"/>
</dbReference>
<dbReference type="RefSeq" id="XP_005758386.1">
    <property type="nucleotide sequence ID" value="XM_005758329.1"/>
</dbReference>
<dbReference type="KEGG" id="ehx:EMIHUDRAFT_107102"/>
<dbReference type="AlphaFoldDB" id="A0A0D3I3X2"/>
<keyword evidence="5" id="KW-1185">Reference proteome</keyword>
<dbReference type="SUPFAM" id="SSF50978">
    <property type="entry name" value="WD40 repeat-like"/>
    <property type="match status" value="1"/>
</dbReference>
<dbReference type="Proteomes" id="UP000013827">
    <property type="component" value="Unassembled WGS sequence"/>
</dbReference>
<dbReference type="PaxDb" id="2903-EOD05957"/>
<keyword evidence="3" id="KW-0853">WD repeat</keyword>
<dbReference type="InterPro" id="IPR052139">
    <property type="entry name" value="Methylosome_Comp_WDR77"/>
</dbReference>
<dbReference type="STRING" id="2903.R1B9N0"/>
<dbReference type="InterPro" id="IPR015943">
    <property type="entry name" value="WD40/YVTN_repeat-like_dom_sf"/>
</dbReference>
<dbReference type="EnsemblProtists" id="EOD05957">
    <property type="protein sequence ID" value="EOD05957"/>
    <property type="gene ID" value="EMIHUDRAFT_107102"/>
</dbReference>
<dbReference type="PANTHER" id="PTHR46853">
    <property type="entry name" value="METHYLOSOME PROTEIN 50"/>
    <property type="match status" value="1"/>
</dbReference>
<accession>A0A0D3I3X2</accession>
<reference evidence="4" key="2">
    <citation type="submission" date="2024-10" db="UniProtKB">
        <authorList>
            <consortium name="EnsemblProtists"/>
        </authorList>
    </citation>
    <scope>IDENTIFICATION</scope>
</reference>
<dbReference type="Gene3D" id="2.130.10.10">
    <property type="entry name" value="YVTN repeat-like/Quinoprotein amine dehydrogenase"/>
    <property type="match status" value="1"/>
</dbReference>
<dbReference type="SMART" id="SM00320">
    <property type="entry name" value="WD40"/>
    <property type="match status" value="4"/>
</dbReference>